<proteinExistence type="predicted"/>
<reference evidence="1" key="1">
    <citation type="submission" date="2018-01" db="EMBL/GenBank/DDBJ databases">
        <authorList>
            <person name="Mao J.F."/>
        </authorList>
    </citation>
    <scope>NUCLEOTIDE SEQUENCE</scope>
    <source>
        <strain evidence="1">Huo1</strain>
        <tissue evidence="1">Leaf</tissue>
    </source>
</reference>
<evidence type="ECO:0000313" key="1">
    <source>
        <dbReference type="EMBL" id="KAG6388164.1"/>
    </source>
</evidence>
<dbReference type="Proteomes" id="UP000298416">
    <property type="component" value="Unassembled WGS sequence"/>
</dbReference>
<sequence length="246" mass="25314">MVRFFFNFPAFSVDDDAVGSSEAAAGVEELEEVGEGLGVPVADEGNVLGLGEGIRDGDELAAVDGDRAVAARGAVEGGGGVVVVAADLVLNLELVGHVGAGRDGAVGAGEALLPRVLALLDAVPREEDGLVEVVEDVDDDVVVGGAIDAGAGELVVDGDDLLGGAEGREGRVFDIPRVEVVGVLGVGRAEKEEEEEREGGGFWKGHFGLLVVVWRRESERVEVIFYLEGEEESMVGVKGVGKDGLP</sequence>
<gene>
    <name evidence="1" type="ORF">SASPL_153363</name>
</gene>
<dbReference type="EMBL" id="PNBA02000021">
    <property type="protein sequence ID" value="KAG6388164.1"/>
    <property type="molecule type" value="Genomic_DNA"/>
</dbReference>
<protein>
    <submittedName>
        <fullName evidence="1">Uncharacterized protein</fullName>
    </submittedName>
</protein>
<keyword evidence="2" id="KW-1185">Reference proteome</keyword>
<comment type="caution">
    <text evidence="1">The sequence shown here is derived from an EMBL/GenBank/DDBJ whole genome shotgun (WGS) entry which is preliminary data.</text>
</comment>
<evidence type="ECO:0000313" key="2">
    <source>
        <dbReference type="Proteomes" id="UP000298416"/>
    </source>
</evidence>
<reference evidence="1" key="2">
    <citation type="submission" date="2020-08" db="EMBL/GenBank/DDBJ databases">
        <title>Plant Genome Project.</title>
        <authorList>
            <person name="Zhang R.-G."/>
        </authorList>
    </citation>
    <scope>NUCLEOTIDE SEQUENCE</scope>
    <source>
        <strain evidence="1">Huo1</strain>
        <tissue evidence="1">Leaf</tissue>
    </source>
</reference>
<dbReference type="AlphaFoldDB" id="A0A8X8W5L7"/>
<name>A0A8X8W5L7_SALSN</name>
<organism evidence="1">
    <name type="scientific">Salvia splendens</name>
    <name type="common">Scarlet sage</name>
    <dbReference type="NCBI Taxonomy" id="180675"/>
    <lineage>
        <taxon>Eukaryota</taxon>
        <taxon>Viridiplantae</taxon>
        <taxon>Streptophyta</taxon>
        <taxon>Embryophyta</taxon>
        <taxon>Tracheophyta</taxon>
        <taxon>Spermatophyta</taxon>
        <taxon>Magnoliopsida</taxon>
        <taxon>eudicotyledons</taxon>
        <taxon>Gunneridae</taxon>
        <taxon>Pentapetalae</taxon>
        <taxon>asterids</taxon>
        <taxon>lamiids</taxon>
        <taxon>Lamiales</taxon>
        <taxon>Lamiaceae</taxon>
        <taxon>Nepetoideae</taxon>
        <taxon>Mentheae</taxon>
        <taxon>Salviinae</taxon>
        <taxon>Salvia</taxon>
        <taxon>Salvia subgen. Calosphace</taxon>
        <taxon>core Calosphace</taxon>
    </lineage>
</organism>
<accession>A0A8X8W5L7</accession>